<comment type="caution">
    <text evidence="1">The sequence shown here is derived from an EMBL/GenBank/DDBJ whole genome shotgun (WGS) entry which is preliminary data.</text>
</comment>
<proteinExistence type="predicted"/>
<accession>A0A2P5AUL3</accession>
<name>A0A2P5AUL3_PARAD</name>
<keyword evidence="2" id="KW-1185">Reference proteome</keyword>
<evidence type="ECO:0000313" key="1">
    <source>
        <dbReference type="EMBL" id="PON40250.1"/>
    </source>
</evidence>
<dbReference type="Proteomes" id="UP000237105">
    <property type="component" value="Unassembled WGS sequence"/>
</dbReference>
<sequence length="99" mass="11033">MSAQSYMLQIKTLVDKVVAIGESISTKDHLIAVYNGLGSEYNALVASVQSRIPQPSFEEVHSLLLSYEFWLEQQSSTETLPSPSDLLFIQANLAVYRKP</sequence>
<gene>
    <name evidence="1" type="ORF">PanWU01x14_298850</name>
</gene>
<dbReference type="OrthoDB" id="1912561at2759"/>
<dbReference type="AlphaFoldDB" id="A0A2P5AUL3"/>
<reference evidence="2" key="1">
    <citation type="submission" date="2016-06" db="EMBL/GenBank/DDBJ databases">
        <title>Parallel loss of symbiosis genes in relatives of nitrogen-fixing non-legume Parasponia.</title>
        <authorList>
            <person name="Van Velzen R."/>
            <person name="Holmer R."/>
            <person name="Bu F."/>
            <person name="Rutten L."/>
            <person name="Van Zeijl A."/>
            <person name="Liu W."/>
            <person name="Santuari L."/>
            <person name="Cao Q."/>
            <person name="Sharma T."/>
            <person name="Shen D."/>
            <person name="Roswanjaya Y."/>
            <person name="Wardhani T."/>
            <person name="Kalhor M.S."/>
            <person name="Jansen J."/>
            <person name="Van den Hoogen J."/>
            <person name="Gungor B."/>
            <person name="Hartog M."/>
            <person name="Hontelez J."/>
            <person name="Verver J."/>
            <person name="Yang W.-C."/>
            <person name="Schijlen E."/>
            <person name="Repin R."/>
            <person name="Schilthuizen M."/>
            <person name="Schranz E."/>
            <person name="Heidstra R."/>
            <person name="Miyata K."/>
            <person name="Fedorova E."/>
            <person name="Kohlen W."/>
            <person name="Bisseling T."/>
            <person name="Smit S."/>
            <person name="Geurts R."/>
        </authorList>
    </citation>
    <scope>NUCLEOTIDE SEQUENCE [LARGE SCALE GENOMIC DNA]</scope>
    <source>
        <strain evidence="2">cv. WU1-14</strain>
    </source>
</reference>
<organism evidence="1 2">
    <name type="scientific">Parasponia andersonii</name>
    <name type="common">Sponia andersonii</name>
    <dbReference type="NCBI Taxonomy" id="3476"/>
    <lineage>
        <taxon>Eukaryota</taxon>
        <taxon>Viridiplantae</taxon>
        <taxon>Streptophyta</taxon>
        <taxon>Embryophyta</taxon>
        <taxon>Tracheophyta</taxon>
        <taxon>Spermatophyta</taxon>
        <taxon>Magnoliopsida</taxon>
        <taxon>eudicotyledons</taxon>
        <taxon>Gunneridae</taxon>
        <taxon>Pentapetalae</taxon>
        <taxon>rosids</taxon>
        <taxon>fabids</taxon>
        <taxon>Rosales</taxon>
        <taxon>Cannabaceae</taxon>
        <taxon>Parasponia</taxon>
    </lineage>
</organism>
<evidence type="ECO:0000313" key="2">
    <source>
        <dbReference type="Proteomes" id="UP000237105"/>
    </source>
</evidence>
<dbReference type="PANTHER" id="PTHR47481">
    <property type="match status" value="1"/>
</dbReference>
<protein>
    <submittedName>
        <fullName evidence="1">Uncharacterized protein</fullName>
    </submittedName>
</protein>
<dbReference type="EMBL" id="JXTB01000443">
    <property type="protein sequence ID" value="PON40250.1"/>
    <property type="molecule type" value="Genomic_DNA"/>
</dbReference>
<dbReference type="PANTHER" id="PTHR47481:SF22">
    <property type="entry name" value="RETROTRANSPOSON GAG DOMAIN-CONTAINING PROTEIN"/>
    <property type="match status" value="1"/>
</dbReference>